<keyword evidence="5" id="KW-1185">Reference proteome</keyword>
<dbReference type="EMBL" id="NCSJ02000057">
    <property type="protein sequence ID" value="RFU32324.1"/>
    <property type="molecule type" value="Genomic_DNA"/>
</dbReference>
<feature type="compositionally biased region" description="Polar residues" evidence="2">
    <location>
        <begin position="99"/>
        <end position="115"/>
    </location>
</feature>
<reference evidence="4 5" key="1">
    <citation type="submission" date="2018-05" db="EMBL/GenBank/DDBJ databases">
        <title>Draft genome sequence of Scytalidium lignicola DSM 105466, a ubiquitous saprotrophic fungus.</title>
        <authorList>
            <person name="Buettner E."/>
            <person name="Gebauer A.M."/>
            <person name="Hofrichter M."/>
            <person name="Liers C."/>
            <person name="Kellner H."/>
        </authorList>
    </citation>
    <scope>NUCLEOTIDE SEQUENCE [LARGE SCALE GENOMIC DNA]</scope>
    <source>
        <strain evidence="4 5">DSM 105466</strain>
    </source>
</reference>
<gene>
    <name evidence="4" type="ORF">B7463_g4025</name>
</gene>
<feature type="domain" description="C2H2-type" evidence="3">
    <location>
        <begin position="308"/>
        <end position="332"/>
    </location>
</feature>
<name>A0A3E2HFY4_SCYLI</name>
<dbReference type="SMART" id="SM00355">
    <property type="entry name" value="ZnF_C2H2"/>
    <property type="match status" value="3"/>
</dbReference>
<dbReference type="GO" id="GO:0008270">
    <property type="term" value="F:zinc ion binding"/>
    <property type="evidence" value="ECO:0007669"/>
    <property type="project" value="UniProtKB-KW"/>
</dbReference>
<dbReference type="GO" id="GO:0003700">
    <property type="term" value="F:DNA-binding transcription factor activity"/>
    <property type="evidence" value="ECO:0007669"/>
    <property type="project" value="InterPro"/>
</dbReference>
<feature type="region of interest" description="Disordered" evidence="2">
    <location>
        <begin position="77"/>
        <end position="115"/>
    </location>
</feature>
<dbReference type="AlphaFoldDB" id="A0A3E2HFY4"/>
<dbReference type="PROSITE" id="PS50157">
    <property type="entry name" value="ZINC_FINGER_C2H2_2"/>
    <property type="match status" value="1"/>
</dbReference>
<keyword evidence="1" id="KW-0479">Metal-binding</keyword>
<protein>
    <recommendedName>
        <fullName evidence="3">C2H2-type domain-containing protein</fullName>
    </recommendedName>
</protein>
<sequence>MEYDLAPTMQHSTLFPQGNFLMDDCSEFQNIDPQLLQHEAPPGFQEQSQIIQRYLQEQDGVPFNSVFFPPFPPPQMPQNLTRRYGTVPSHPSLPCSKARLNSPSPSQGFSESCSSARSPADEMEFCPDMYPSHHIITSHYFPMSGSPNMHQPFPAVYSDSCVNLSQVQGIPDAQEVTYDGGEVSIDEVKEDCIEVETQGRKLEYTAREYAASDSALGSSIHDAASPRSSGYPQVEVEIDSQSETNEDLDADADGEDEIIVVDTGAEEDADDDTDYSPKSSRSHKRKSSSSFSSPVTKRAKKSTSKSSYECKSCTQTFSNTTTLQRHVASEHTRAFVCVFSFAGCHSTFASKNEWKRHVSSQHLNLVFWLCHLGSCGNANHASKSPGMFNRKDLFTQHMRRMHAPAPVKRQQKNDAAWEAKLKDLQESCMKTRGSPPTRLGCPVRGCSLEFSGPSCWDDRMEHIGKHLEKVVSGRADEEEKVIIRNEEDRLLVNWALSQGIIERKGNGYALCSKNKFEIDAEGEED</sequence>
<evidence type="ECO:0000256" key="2">
    <source>
        <dbReference type="SAM" id="MobiDB-lite"/>
    </source>
</evidence>
<keyword evidence="1" id="KW-0863">Zinc-finger</keyword>
<accession>A0A3E2HFY4</accession>
<keyword evidence="1" id="KW-0862">Zinc</keyword>
<organism evidence="4 5">
    <name type="scientific">Scytalidium lignicola</name>
    <name type="common">Hyphomycete</name>
    <dbReference type="NCBI Taxonomy" id="5539"/>
    <lineage>
        <taxon>Eukaryota</taxon>
        <taxon>Fungi</taxon>
        <taxon>Dikarya</taxon>
        <taxon>Ascomycota</taxon>
        <taxon>Pezizomycotina</taxon>
        <taxon>Leotiomycetes</taxon>
        <taxon>Leotiomycetes incertae sedis</taxon>
        <taxon>Scytalidium</taxon>
    </lineage>
</organism>
<dbReference type="Gene3D" id="3.30.160.60">
    <property type="entry name" value="Classic Zinc Finger"/>
    <property type="match status" value="1"/>
</dbReference>
<comment type="caution">
    <text evidence="4">The sequence shown here is derived from an EMBL/GenBank/DDBJ whole genome shotgun (WGS) entry which is preliminary data.</text>
</comment>
<dbReference type="PANTHER" id="PTHR23225">
    <property type="entry name" value="ZINC FINGER PROTEIN"/>
    <property type="match status" value="1"/>
</dbReference>
<dbReference type="InterPro" id="IPR013087">
    <property type="entry name" value="Znf_C2H2_type"/>
</dbReference>
<evidence type="ECO:0000256" key="1">
    <source>
        <dbReference type="PROSITE-ProRule" id="PRU00042"/>
    </source>
</evidence>
<evidence type="ECO:0000259" key="3">
    <source>
        <dbReference type="PROSITE" id="PS50157"/>
    </source>
</evidence>
<dbReference type="OrthoDB" id="5388486at2759"/>
<dbReference type="PANTHER" id="PTHR23225:SF2">
    <property type="entry name" value="AT09679P-RELATED"/>
    <property type="match status" value="1"/>
</dbReference>
<feature type="compositionally biased region" description="Acidic residues" evidence="2">
    <location>
        <begin position="262"/>
        <end position="274"/>
    </location>
</feature>
<evidence type="ECO:0000313" key="5">
    <source>
        <dbReference type="Proteomes" id="UP000258309"/>
    </source>
</evidence>
<evidence type="ECO:0000313" key="4">
    <source>
        <dbReference type="EMBL" id="RFU32324.1"/>
    </source>
</evidence>
<feature type="non-terminal residue" evidence="4">
    <location>
        <position position="525"/>
    </location>
</feature>
<dbReference type="Proteomes" id="UP000258309">
    <property type="component" value="Unassembled WGS sequence"/>
</dbReference>
<dbReference type="STRING" id="5539.A0A3E2HFY4"/>
<proteinExistence type="predicted"/>
<feature type="region of interest" description="Disordered" evidence="2">
    <location>
        <begin position="262"/>
        <end position="300"/>
    </location>
</feature>
<feature type="non-terminal residue" evidence="4">
    <location>
        <position position="1"/>
    </location>
</feature>
<dbReference type="InterPro" id="IPR039970">
    <property type="entry name" value="TF_Grauzone"/>
</dbReference>
<dbReference type="PROSITE" id="PS00028">
    <property type="entry name" value="ZINC_FINGER_C2H2_1"/>
    <property type="match status" value="1"/>
</dbReference>